<reference evidence="1" key="1">
    <citation type="submission" date="2022-04" db="EMBL/GenBank/DDBJ databases">
        <title>Chromosome-scale genome assembly of Holotrichia oblita Faldermann.</title>
        <authorList>
            <person name="Rongchong L."/>
        </authorList>
    </citation>
    <scope>NUCLEOTIDE SEQUENCE</scope>
    <source>
        <strain evidence="1">81SQS9</strain>
    </source>
</reference>
<organism evidence="1 2">
    <name type="scientific">Holotrichia oblita</name>
    <name type="common">Chafer beetle</name>
    <dbReference type="NCBI Taxonomy" id="644536"/>
    <lineage>
        <taxon>Eukaryota</taxon>
        <taxon>Metazoa</taxon>
        <taxon>Ecdysozoa</taxon>
        <taxon>Arthropoda</taxon>
        <taxon>Hexapoda</taxon>
        <taxon>Insecta</taxon>
        <taxon>Pterygota</taxon>
        <taxon>Neoptera</taxon>
        <taxon>Endopterygota</taxon>
        <taxon>Coleoptera</taxon>
        <taxon>Polyphaga</taxon>
        <taxon>Scarabaeiformia</taxon>
        <taxon>Scarabaeidae</taxon>
        <taxon>Melolonthinae</taxon>
        <taxon>Holotrichia</taxon>
    </lineage>
</organism>
<keyword evidence="2" id="KW-1185">Reference proteome</keyword>
<protein>
    <submittedName>
        <fullName evidence="1">Transposase is4</fullName>
    </submittedName>
</protein>
<name>A0ACB9TE40_HOLOL</name>
<dbReference type="Proteomes" id="UP001056778">
    <property type="component" value="Chromosome 3"/>
</dbReference>
<accession>A0ACB9TE40</accession>
<sequence>MPATTIETRAKIVTLWERDLSYRQVAAEVGVSEHTQEDEEWEHEDLIPLSERRDSLQEINHFTEVRNTKYKWTKEDLDNSRFDVEWPTFSSVSKKVSPVLLLENFIDEEIIEMFVSCTNNYAASKHRKADVTAEEFKVFLRILLLSGYVSVPRHRMFSGNYKDSHNNMVFESMSRNRFEHILTNVHCCDNNNLDKKGRFPKVRPFFTKLRETIEIWVQIVDWAYR</sequence>
<comment type="caution">
    <text evidence="1">The sequence shown here is derived from an EMBL/GenBank/DDBJ whole genome shotgun (WGS) entry which is preliminary data.</text>
</comment>
<gene>
    <name evidence="1" type="ORF">MML48_3g00006307</name>
</gene>
<evidence type="ECO:0000313" key="1">
    <source>
        <dbReference type="EMBL" id="KAI4465143.1"/>
    </source>
</evidence>
<evidence type="ECO:0000313" key="2">
    <source>
        <dbReference type="Proteomes" id="UP001056778"/>
    </source>
</evidence>
<dbReference type="EMBL" id="CM043017">
    <property type="protein sequence ID" value="KAI4465143.1"/>
    <property type="molecule type" value="Genomic_DNA"/>
</dbReference>
<proteinExistence type="predicted"/>